<keyword evidence="3" id="KW-0694">RNA-binding</keyword>
<name>A0A1M5JM23_9BRAD</name>
<evidence type="ECO:0000256" key="3">
    <source>
        <dbReference type="ARBA" id="ARBA00022884"/>
    </source>
</evidence>
<dbReference type="GO" id="GO:1902209">
    <property type="term" value="P:negative regulation of bacterial-type flagellum assembly"/>
    <property type="evidence" value="ECO:0007669"/>
    <property type="project" value="InterPro"/>
</dbReference>
<keyword evidence="2" id="KW-1005">Bacterial flagellum biogenesis</keyword>
<dbReference type="OrthoDB" id="8561314at2"/>
<evidence type="ECO:0000313" key="5">
    <source>
        <dbReference type="Proteomes" id="UP000190675"/>
    </source>
</evidence>
<keyword evidence="4" id="KW-0969">Cilium</keyword>
<evidence type="ECO:0000313" key="4">
    <source>
        <dbReference type="EMBL" id="SHG41632.1"/>
    </source>
</evidence>
<proteinExistence type="predicted"/>
<dbReference type="Proteomes" id="UP000190675">
    <property type="component" value="Chromosome I"/>
</dbReference>
<dbReference type="GO" id="GO:0044781">
    <property type="term" value="P:bacterial-type flagellum organization"/>
    <property type="evidence" value="ECO:0007669"/>
    <property type="project" value="UniProtKB-KW"/>
</dbReference>
<evidence type="ECO:0000256" key="2">
    <source>
        <dbReference type="ARBA" id="ARBA00022795"/>
    </source>
</evidence>
<dbReference type="EMBL" id="LT670818">
    <property type="protein sequence ID" value="SHG41632.1"/>
    <property type="molecule type" value="Genomic_DNA"/>
</dbReference>
<protein>
    <submittedName>
        <fullName evidence="4">Flagellar protein FlbT</fullName>
    </submittedName>
</protein>
<dbReference type="GO" id="GO:0006402">
    <property type="term" value="P:mRNA catabolic process"/>
    <property type="evidence" value="ECO:0007669"/>
    <property type="project" value="InterPro"/>
</dbReference>
<keyword evidence="1" id="KW-0678">Repressor</keyword>
<accession>A0A1M5JM23</accession>
<gene>
    <name evidence="4" type="ORF">SAMN05444169_2341</name>
</gene>
<dbReference type="InterPro" id="IPR009967">
    <property type="entry name" value="Flagellum_FlbT"/>
</dbReference>
<dbReference type="RefSeq" id="WP_079566108.1">
    <property type="nucleotide sequence ID" value="NZ_LT670818.1"/>
</dbReference>
<keyword evidence="4" id="KW-0966">Cell projection</keyword>
<reference evidence="4 5" key="1">
    <citation type="submission" date="2016-11" db="EMBL/GenBank/DDBJ databases">
        <authorList>
            <person name="Jaros S."/>
            <person name="Januszkiewicz K."/>
            <person name="Wedrychowicz H."/>
        </authorList>
    </citation>
    <scope>NUCLEOTIDE SEQUENCE [LARGE SCALE GENOMIC DNA]</scope>
    <source>
        <strain evidence="4 5">GAS242</strain>
    </source>
</reference>
<dbReference type="AlphaFoldDB" id="A0A1M5JM23"/>
<keyword evidence="4" id="KW-0282">Flagellum</keyword>
<sequence>MPLRVELKPFERIVIGETVIINSGTRTSFLIDGEAPILREKDTVTAETANTPVKRLYFCVQMMYLKNDIPRYRNAYLGFVKELREALPGSRDVIDGVNAHVSGGALYKALKELRKLMKVEEGLLMSA</sequence>
<dbReference type="GO" id="GO:0048027">
    <property type="term" value="F:mRNA 5'-UTR binding"/>
    <property type="evidence" value="ECO:0007669"/>
    <property type="project" value="InterPro"/>
</dbReference>
<evidence type="ECO:0000256" key="1">
    <source>
        <dbReference type="ARBA" id="ARBA00022491"/>
    </source>
</evidence>
<dbReference type="Pfam" id="PF07378">
    <property type="entry name" value="FlbT"/>
    <property type="match status" value="1"/>
</dbReference>
<dbReference type="NCBIfam" id="NF009432">
    <property type="entry name" value="PRK12791.1"/>
    <property type="match status" value="1"/>
</dbReference>
<organism evidence="4 5">
    <name type="scientific">Bradyrhizobium erythrophlei</name>
    <dbReference type="NCBI Taxonomy" id="1437360"/>
    <lineage>
        <taxon>Bacteria</taxon>
        <taxon>Pseudomonadati</taxon>
        <taxon>Pseudomonadota</taxon>
        <taxon>Alphaproteobacteria</taxon>
        <taxon>Hyphomicrobiales</taxon>
        <taxon>Nitrobacteraceae</taxon>
        <taxon>Bradyrhizobium</taxon>
    </lineage>
</organism>